<keyword evidence="1" id="KW-1133">Transmembrane helix</keyword>
<comment type="caution">
    <text evidence="2">The sequence shown here is derived from an EMBL/GenBank/DDBJ whole genome shotgun (WGS) entry which is preliminary data.</text>
</comment>
<feature type="transmembrane region" description="Helical" evidence="1">
    <location>
        <begin position="6"/>
        <end position="26"/>
    </location>
</feature>
<organism evidence="2 3">
    <name type="scientific">Paenibacillus illinoisensis</name>
    <dbReference type="NCBI Taxonomy" id="59845"/>
    <lineage>
        <taxon>Bacteria</taxon>
        <taxon>Bacillati</taxon>
        <taxon>Bacillota</taxon>
        <taxon>Bacilli</taxon>
        <taxon>Bacillales</taxon>
        <taxon>Paenibacillaceae</taxon>
        <taxon>Paenibacillus</taxon>
    </lineage>
</organism>
<proteinExistence type="predicted"/>
<protein>
    <submittedName>
        <fullName evidence="2">Uncharacterized protein</fullName>
    </submittedName>
</protein>
<evidence type="ECO:0000256" key="1">
    <source>
        <dbReference type="SAM" id="Phobius"/>
    </source>
</evidence>
<keyword evidence="1" id="KW-0812">Transmembrane</keyword>
<name>A0A2W0CXW6_9BACL</name>
<reference evidence="2 3" key="1">
    <citation type="submission" date="2018-01" db="EMBL/GenBank/DDBJ databases">
        <title>Genome sequence of the PGP bacterium Paenibacillus illinoisensis E3.</title>
        <authorList>
            <person name="Rolli E."/>
            <person name="Marasco R."/>
            <person name="Bessem C."/>
            <person name="Michoud G."/>
            <person name="Gaiarsa S."/>
            <person name="Borin S."/>
            <person name="Daffonchio D."/>
        </authorList>
    </citation>
    <scope>NUCLEOTIDE SEQUENCE [LARGE SCALE GENOMIC DNA]</scope>
    <source>
        <strain evidence="2 3">E3</strain>
    </source>
</reference>
<keyword evidence="1" id="KW-0472">Membrane</keyword>
<dbReference type="AlphaFoldDB" id="A0A2W0CXW6"/>
<dbReference type="EMBL" id="PRLG01000020">
    <property type="protein sequence ID" value="PYY28491.1"/>
    <property type="molecule type" value="Genomic_DNA"/>
</dbReference>
<accession>A0A2W0CXW6</accession>
<evidence type="ECO:0000313" key="2">
    <source>
        <dbReference type="EMBL" id="PYY28491.1"/>
    </source>
</evidence>
<dbReference type="Proteomes" id="UP000247459">
    <property type="component" value="Unassembled WGS sequence"/>
</dbReference>
<sequence length="34" mass="3816">MSFSLTFWIIAIVLALFMTGIFTASYNNDKTKGL</sequence>
<gene>
    <name evidence="2" type="ORF">PIL02S_03652</name>
</gene>
<evidence type="ECO:0000313" key="3">
    <source>
        <dbReference type="Proteomes" id="UP000247459"/>
    </source>
</evidence>